<dbReference type="OrthoDB" id="343061at2"/>
<sequence>MKQKFSLKTVTMDEEVGFTAHLVVVPVSEFNSKEIGKAIVSWTKILKDAEESVLSDPIFEESDPWFGFGVTIEDQILNEQDIFSKIPKGDEEIEAASIGFIKELVRYNKNDGEGLVTHEELETGTYAMLWLLEKDLKHLNLYIQYLSSLDLDHMVAQLDVLFKLTKLYSAAELESLKKFSKENYVQQFNHWFENDRAWGN</sequence>
<dbReference type="Proteomes" id="UP000298429">
    <property type="component" value="Unassembled WGS sequence"/>
</dbReference>
<evidence type="ECO:0000313" key="2">
    <source>
        <dbReference type="Proteomes" id="UP000298429"/>
    </source>
</evidence>
<organism evidence="1 2">
    <name type="scientific">Leptospira barantonii</name>
    <dbReference type="NCBI Taxonomy" id="2023184"/>
    <lineage>
        <taxon>Bacteria</taxon>
        <taxon>Pseudomonadati</taxon>
        <taxon>Spirochaetota</taxon>
        <taxon>Spirochaetia</taxon>
        <taxon>Leptospirales</taxon>
        <taxon>Leptospiraceae</taxon>
        <taxon>Leptospira</taxon>
    </lineage>
</organism>
<reference evidence="1 2" key="1">
    <citation type="journal article" date="2019" name="PLoS Negl. Trop. Dis.">
        <title>Revisiting the worldwide diversity of Leptospira species in the environment.</title>
        <authorList>
            <person name="Vincent A.T."/>
            <person name="Schiettekatte O."/>
            <person name="Bourhy P."/>
            <person name="Veyrier F.J."/>
            <person name="Picardeau M."/>
        </authorList>
    </citation>
    <scope>NUCLEOTIDE SEQUENCE [LARGE SCALE GENOMIC DNA]</scope>
    <source>
        <strain evidence="1 2">201702444</strain>
    </source>
</reference>
<dbReference type="EMBL" id="RQGN01000099">
    <property type="protein sequence ID" value="TGL93291.1"/>
    <property type="molecule type" value="Genomic_DNA"/>
</dbReference>
<evidence type="ECO:0000313" key="1">
    <source>
        <dbReference type="EMBL" id="TGL93291.1"/>
    </source>
</evidence>
<gene>
    <name evidence="1" type="ORF">EHQ76_18060</name>
</gene>
<name>A0A5F2AYD9_9LEPT</name>
<accession>A0A5F2AYD9</accession>
<protein>
    <submittedName>
        <fullName evidence="1">Uncharacterized protein</fullName>
    </submittedName>
</protein>
<comment type="caution">
    <text evidence="1">The sequence shown here is derived from an EMBL/GenBank/DDBJ whole genome shotgun (WGS) entry which is preliminary data.</text>
</comment>
<dbReference type="RefSeq" id="WP_135672256.1">
    <property type="nucleotide sequence ID" value="NZ_RQGN01000099.1"/>
</dbReference>
<dbReference type="AlphaFoldDB" id="A0A5F2AYD9"/>
<proteinExistence type="predicted"/>